<dbReference type="KEGG" id="rdp:RD2015_687"/>
<gene>
    <name evidence="2" type="ORF">RD2015_687</name>
</gene>
<comment type="similarity">
    <text evidence="1">Belongs to the isocitrate lyase/PEP mutase superfamily. PEP mutase family.</text>
</comment>
<dbReference type="Pfam" id="PF13714">
    <property type="entry name" value="PEP_mutase"/>
    <property type="match status" value="1"/>
</dbReference>
<dbReference type="InterPro" id="IPR015813">
    <property type="entry name" value="Pyrv/PenolPyrv_kinase-like_dom"/>
</dbReference>
<dbReference type="Proteomes" id="UP000060699">
    <property type="component" value="Chromosome"/>
</dbReference>
<keyword evidence="3" id="KW-1185">Reference proteome</keyword>
<dbReference type="EMBL" id="CP013729">
    <property type="protein sequence ID" value="ALV05183.1"/>
    <property type="molecule type" value="Genomic_DNA"/>
</dbReference>
<dbReference type="RefSeq" id="WP_058933700.1">
    <property type="nucleotide sequence ID" value="NZ_CP013729.1"/>
</dbReference>
<evidence type="ECO:0000313" key="3">
    <source>
        <dbReference type="Proteomes" id="UP000060699"/>
    </source>
</evidence>
<dbReference type="PANTHER" id="PTHR42905:SF7">
    <property type="entry name" value="PHOSPHOENOLPYRUVATE PHOSPHOMUTASE"/>
    <property type="match status" value="1"/>
</dbReference>
<accession>A0A0U3LAW3</accession>
<evidence type="ECO:0000313" key="2">
    <source>
        <dbReference type="EMBL" id="ALV05183.1"/>
    </source>
</evidence>
<dbReference type="STRING" id="76731.RD2015_687"/>
<organism evidence="2 3">
    <name type="scientific">Roseateles depolymerans</name>
    <dbReference type="NCBI Taxonomy" id="76731"/>
    <lineage>
        <taxon>Bacteria</taxon>
        <taxon>Pseudomonadati</taxon>
        <taxon>Pseudomonadota</taxon>
        <taxon>Betaproteobacteria</taxon>
        <taxon>Burkholderiales</taxon>
        <taxon>Sphaerotilaceae</taxon>
        <taxon>Roseateles</taxon>
    </lineage>
</organism>
<name>A0A0U3LAW3_9BURK</name>
<evidence type="ECO:0000256" key="1">
    <source>
        <dbReference type="ARBA" id="ARBA00038455"/>
    </source>
</evidence>
<dbReference type="OrthoDB" id="9771433at2"/>
<reference evidence="2 3" key="1">
    <citation type="submission" date="2015-12" db="EMBL/GenBank/DDBJ databases">
        <title>Complete genome of Roseateles depolymerans KCTC 42856.</title>
        <authorList>
            <person name="Kim K.M."/>
        </authorList>
    </citation>
    <scope>NUCLEOTIDE SEQUENCE [LARGE SCALE GENOMIC DNA]</scope>
    <source>
        <strain evidence="2 3">KCTC 42856</strain>
    </source>
</reference>
<dbReference type="GO" id="GO:0003824">
    <property type="term" value="F:catalytic activity"/>
    <property type="evidence" value="ECO:0007669"/>
    <property type="project" value="InterPro"/>
</dbReference>
<dbReference type="AlphaFoldDB" id="A0A0U3LAW3"/>
<dbReference type="PANTHER" id="PTHR42905">
    <property type="entry name" value="PHOSPHOENOLPYRUVATE CARBOXYLASE"/>
    <property type="match status" value="1"/>
</dbReference>
<proteinExistence type="inferred from homology"/>
<dbReference type="InterPro" id="IPR039556">
    <property type="entry name" value="ICL/PEPM"/>
</dbReference>
<dbReference type="Gene3D" id="3.20.20.60">
    <property type="entry name" value="Phosphoenolpyruvate-binding domains"/>
    <property type="match status" value="1"/>
</dbReference>
<dbReference type="CDD" id="cd00377">
    <property type="entry name" value="ICL_PEPM"/>
    <property type="match status" value="1"/>
</dbReference>
<dbReference type="InterPro" id="IPR040442">
    <property type="entry name" value="Pyrv_kinase-like_dom_sf"/>
</dbReference>
<sequence length="283" mass="31711">MTERLNLSISSFDVAMEMHNPLSAIVAQEAGFPALWASGLTFASAMGCRDRNEVSWTQSLHNLIDVVQVARRPILFDCDSGHGDFNNFRHVVRRIEQIGVSGVVLEDKLFPKSNSFVEGDQTLVSVREQVGKLRAGLDARKSEHFLIVARNETMISGGTVAESLDRCHAYVEAGADAVFIHSKRRDPEQIFDFLSQWKRRAPVVIAPTTYDDVHFDEFAHAGVNLVLCANHSLRASVRAMEQVCQQILQTRRLSAVREMVCSMDGLFSMLDYQKLAQDELHYG</sequence>
<dbReference type="SUPFAM" id="SSF51621">
    <property type="entry name" value="Phosphoenolpyruvate/pyruvate domain"/>
    <property type="match status" value="1"/>
</dbReference>
<protein>
    <submittedName>
        <fullName evidence="2">PEP mutase</fullName>
    </submittedName>
</protein>